<proteinExistence type="predicted"/>
<protein>
    <recommendedName>
        <fullName evidence="3">Xylanase inhibitor N-terminal domain-containing protein</fullName>
    </recommendedName>
</protein>
<evidence type="ECO:0000313" key="1">
    <source>
        <dbReference type="Proteomes" id="UP000813463"/>
    </source>
</evidence>
<dbReference type="GeneID" id="110783333"/>
<name>A0A9R0JQH0_SPIOL</name>
<organism evidence="1 2">
    <name type="scientific">Spinacia oleracea</name>
    <name type="common">Spinach</name>
    <dbReference type="NCBI Taxonomy" id="3562"/>
    <lineage>
        <taxon>Eukaryota</taxon>
        <taxon>Viridiplantae</taxon>
        <taxon>Streptophyta</taxon>
        <taxon>Embryophyta</taxon>
        <taxon>Tracheophyta</taxon>
        <taxon>Spermatophyta</taxon>
        <taxon>Magnoliopsida</taxon>
        <taxon>eudicotyledons</taxon>
        <taxon>Gunneridae</taxon>
        <taxon>Pentapetalae</taxon>
        <taxon>Caryophyllales</taxon>
        <taxon>Chenopodiaceae</taxon>
        <taxon>Chenopodioideae</taxon>
        <taxon>Anserineae</taxon>
        <taxon>Spinacia</taxon>
    </lineage>
</organism>
<sequence length="158" mass="17403">MDNLTLQPHHLQQQQRLFLLPQDLMNPFSLSSKIKLKPQTLFSNSLKFRCFCTTSQNLENPIAAIKPHNGKSSKSSLQNLNGSWLSSLSINGTNSNKIEGIDENGGVEWVIGVDPDLSGAMALLKYDNSGCVSPPVTKMGFFIPQLCNYQLGKHAVND</sequence>
<dbReference type="KEGG" id="soe:110783333"/>
<dbReference type="OrthoDB" id="1910737at2759"/>
<reference evidence="1" key="1">
    <citation type="journal article" date="2021" name="Nat. Commun.">
        <title>Genomic analyses provide insights into spinach domestication and the genetic basis of agronomic traits.</title>
        <authorList>
            <person name="Cai X."/>
            <person name="Sun X."/>
            <person name="Xu C."/>
            <person name="Sun H."/>
            <person name="Wang X."/>
            <person name="Ge C."/>
            <person name="Zhang Z."/>
            <person name="Wang Q."/>
            <person name="Fei Z."/>
            <person name="Jiao C."/>
            <person name="Wang Q."/>
        </authorList>
    </citation>
    <scope>NUCLEOTIDE SEQUENCE [LARGE SCALE GENOMIC DNA]</scope>
    <source>
        <strain evidence="1">cv. Varoflay</strain>
    </source>
</reference>
<keyword evidence="1" id="KW-1185">Reference proteome</keyword>
<evidence type="ECO:0008006" key="3">
    <source>
        <dbReference type="Google" id="ProtNLM"/>
    </source>
</evidence>
<evidence type="ECO:0000313" key="2">
    <source>
        <dbReference type="RefSeq" id="XP_021843355.1"/>
    </source>
</evidence>
<dbReference type="RefSeq" id="XP_021843355.1">
    <property type="nucleotide sequence ID" value="XM_021987663.2"/>
</dbReference>
<accession>A0A9R0JQH0</accession>
<dbReference type="GO" id="GO:0008821">
    <property type="term" value="F:crossover junction DNA endonuclease activity"/>
    <property type="evidence" value="ECO:0007669"/>
    <property type="project" value="InterPro"/>
</dbReference>
<dbReference type="InterPro" id="IPR045290">
    <property type="entry name" value="MOC1-like"/>
</dbReference>
<gene>
    <name evidence="2" type="primary">LOC110783333</name>
</gene>
<dbReference type="PANTHER" id="PTHR36015">
    <property type="entry name" value="HOLLIDAY JUNCTION RESOLVASE MOC1, CHLOROPLASTIC-RELATED"/>
    <property type="match status" value="1"/>
</dbReference>
<dbReference type="AlphaFoldDB" id="A0A9R0JQH0"/>
<reference evidence="2" key="2">
    <citation type="submission" date="2025-08" db="UniProtKB">
        <authorList>
            <consortium name="RefSeq"/>
        </authorList>
    </citation>
    <scope>IDENTIFICATION</scope>
    <source>
        <tissue evidence="2">Leaf</tissue>
    </source>
</reference>
<dbReference type="PANTHER" id="PTHR36015:SF6">
    <property type="entry name" value="HOLLIDAY JUNCTION RESOLVASE MOC1, CHLOROPLASTIC-RELATED"/>
    <property type="match status" value="1"/>
</dbReference>
<dbReference type="Proteomes" id="UP000813463">
    <property type="component" value="Chromosome 4"/>
</dbReference>